<protein>
    <submittedName>
        <fullName evidence="1">Uncharacterized protein</fullName>
    </submittedName>
</protein>
<keyword evidence="2" id="KW-1185">Reference proteome</keyword>
<sequence>MDENLSTPETPLDTDKEHNLLVKAQTCQMDSQWAGDFIMELMRLVPILFHQTSNFCDIDNLLIEFCSTYCDRLLKARMEQDITSRNEWRESRGYRLKNLILFKEIVNTCSLEDTWQIYNDFVAMLHPSGILVYLPDTWLAVLYKSVREQNLLHLIGGLNLPNSAALEPLMKNNFIRLLMDCTSKSCHEARESNKMGLSNGPRDFAGRLIIKSFLDQCWEQMLTCLSGVVSQITKNRGCGFIKSPLAHLINWTPALVSARRQIECEVPAIGTEKRPSVAEPTTLKSHQYLVQLLTGQASREEQRRLGMVLCVGLLSLRRAAKLTSTLGLQSRCSSVFSLLVNACIVSSASVTSTNFWSNLTSAVSEEDGNSQSISHSMRASDRLDSLRRMHLSEVLSLQTVLSGALEMGVHAPECWDDVFRACRHIAWLEHIQFLAGNTKNSVPQTGEPVVIPNFE</sequence>
<dbReference type="EMBL" id="JBJKFK010000043">
    <property type="protein sequence ID" value="KAL3320586.1"/>
    <property type="molecule type" value="Genomic_DNA"/>
</dbReference>
<name>A0ABD2QQ08_9PLAT</name>
<proteinExistence type="predicted"/>
<dbReference type="Proteomes" id="UP001626550">
    <property type="component" value="Unassembled WGS sequence"/>
</dbReference>
<reference evidence="1 2" key="1">
    <citation type="submission" date="2024-11" db="EMBL/GenBank/DDBJ databases">
        <title>Adaptive evolution of stress response genes in parasites aligns with host niche diversity.</title>
        <authorList>
            <person name="Hahn C."/>
            <person name="Resl P."/>
        </authorList>
    </citation>
    <scope>NUCLEOTIDE SEQUENCE [LARGE SCALE GENOMIC DNA]</scope>
    <source>
        <strain evidence="1">EGGRZ-B1_66</strain>
        <tissue evidence="1">Body</tissue>
    </source>
</reference>
<organism evidence="1 2">
    <name type="scientific">Cichlidogyrus casuarinus</name>
    <dbReference type="NCBI Taxonomy" id="1844966"/>
    <lineage>
        <taxon>Eukaryota</taxon>
        <taxon>Metazoa</taxon>
        <taxon>Spiralia</taxon>
        <taxon>Lophotrochozoa</taxon>
        <taxon>Platyhelminthes</taxon>
        <taxon>Monogenea</taxon>
        <taxon>Monopisthocotylea</taxon>
        <taxon>Dactylogyridea</taxon>
        <taxon>Ancyrocephalidae</taxon>
        <taxon>Cichlidogyrus</taxon>
    </lineage>
</organism>
<gene>
    <name evidence="1" type="ORF">Ciccas_000752</name>
</gene>
<comment type="caution">
    <text evidence="1">The sequence shown here is derived from an EMBL/GenBank/DDBJ whole genome shotgun (WGS) entry which is preliminary data.</text>
</comment>
<evidence type="ECO:0000313" key="2">
    <source>
        <dbReference type="Proteomes" id="UP001626550"/>
    </source>
</evidence>
<dbReference type="AlphaFoldDB" id="A0ABD2QQ08"/>
<evidence type="ECO:0000313" key="1">
    <source>
        <dbReference type="EMBL" id="KAL3320586.1"/>
    </source>
</evidence>
<accession>A0ABD2QQ08</accession>